<keyword evidence="4 6" id="KW-1133">Transmembrane helix</keyword>
<protein>
    <recommendedName>
        <fullName evidence="8">Branched-chain amino acid ABC transporter permease</fullName>
    </recommendedName>
</protein>
<feature type="transmembrane region" description="Helical" evidence="6">
    <location>
        <begin position="70"/>
        <end position="91"/>
    </location>
</feature>
<dbReference type="GO" id="GO:0005886">
    <property type="term" value="C:plasma membrane"/>
    <property type="evidence" value="ECO:0007669"/>
    <property type="project" value="UniProtKB-SubCell"/>
</dbReference>
<accession>A0A381UED7</accession>
<keyword evidence="5 6" id="KW-0472">Membrane</keyword>
<evidence type="ECO:0000256" key="5">
    <source>
        <dbReference type="ARBA" id="ARBA00023136"/>
    </source>
</evidence>
<evidence type="ECO:0000313" key="7">
    <source>
        <dbReference type="EMBL" id="SVA26510.1"/>
    </source>
</evidence>
<dbReference type="AlphaFoldDB" id="A0A381UED7"/>
<dbReference type="EMBL" id="UINC01006268">
    <property type="protein sequence ID" value="SVA26510.1"/>
    <property type="molecule type" value="Genomic_DNA"/>
</dbReference>
<gene>
    <name evidence="7" type="ORF">METZ01_LOCUS79364</name>
</gene>
<evidence type="ECO:0000256" key="4">
    <source>
        <dbReference type="ARBA" id="ARBA00022989"/>
    </source>
</evidence>
<keyword evidence="3 6" id="KW-0812">Transmembrane</keyword>
<comment type="subcellular location">
    <subcellularLocation>
        <location evidence="1">Cell membrane</location>
        <topology evidence="1">Multi-pass membrane protein</topology>
    </subcellularLocation>
</comment>
<dbReference type="InterPro" id="IPR001851">
    <property type="entry name" value="ABC_transp_permease"/>
</dbReference>
<feature type="transmembrane region" description="Helical" evidence="6">
    <location>
        <begin position="140"/>
        <end position="161"/>
    </location>
</feature>
<evidence type="ECO:0000256" key="3">
    <source>
        <dbReference type="ARBA" id="ARBA00022692"/>
    </source>
</evidence>
<feature type="transmembrane region" description="Helical" evidence="6">
    <location>
        <begin position="193"/>
        <end position="216"/>
    </location>
</feature>
<reference evidence="7" key="1">
    <citation type="submission" date="2018-05" db="EMBL/GenBank/DDBJ databases">
        <authorList>
            <person name="Lanie J.A."/>
            <person name="Ng W.-L."/>
            <person name="Kazmierczak K.M."/>
            <person name="Andrzejewski T.M."/>
            <person name="Davidsen T.M."/>
            <person name="Wayne K.J."/>
            <person name="Tettelin H."/>
            <person name="Glass J.I."/>
            <person name="Rusch D."/>
            <person name="Podicherti R."/>
            <person name="Tsui H.-C.T."/>
            <person name="Winkler M.E."/>
        </authorList>
    </citation>
    <scope>NUCLEOTIDE SEQUENCE</scope>
</reference>
<feature type="transmembrane region" description="Helical" evidence="6">
    <location>
        <begin position="267"/>
        <end position="290"/>
    </location>
</feature>
<evidence type="ECO:0000256" key="6">
    <source>
        <dbReference type="SAM" id="Phobius"/>
    </source>
</evidence>
<feature type="transmembrane region" description="Helical" evidence="6">
    <location>
        <begin position="14"/>
        <end position="35"/>
    </location>
</feature>
<evidence type="ECO:0008006" key="8">
    <source>
        <dbReference type="Google" id="ProtNLM"/>
    </source>
</evidence>
<organism evidence="7">
    <name type="scientific">marine metagenome</name>
    <dbReference type="NCBI Taxonomy" id="408172"/>
    <lineage>
        <taxon>unclassified sequences</taxon>
        <taxon>metagenomes</taxon>
        <taxon>ecological metagenomes</taxon>
    </lineage>
</organism>
<name>A0A381UED7_9ZZZZ</name>
<dbReference type="PANTHER" id="PTHR30482">
    <property type="entry name" value="HIGH-AFFINITY BRANCHED-CHAIN AMINO ACID TRANSPORT SYSTEM PERMEASE"/>
    <property type="match status" value="1"/>
</dbReference>
<feature type="transmembrane region" description="Helical" evidence="6">
    <location>
        <begin position="42"/>
        <end position="64"/>
    </location>
</feature>
<dbReference type="InterPro" id="IPR043428">
    <property type="entry name" value="LivM-like"/>
</dbReference>
<dbReference type="GO" id="GO:0015658">
    <property type="term" value="F:branched-chain amino acid transmembrane transporter activity"/>
    <property type="evidence" value="ECO:0007669"/>
    <property type="project" value="InterPro"/>
</dbReference>
<dbReference type="CDD" id="cd06581">
    <property type="entry name" value="TM_PBP1_LivM_like"/>
    <property type="match status" value="1"/>
</dbReference>
<evidence type="ECO:0000256" key="1">
    <source>
        <dbReference type="ARBA" id="ARBA00004651"/>
    </source>
</evidence>
<dbReference type="Pfam" id="PF02653">
    <property type="entry name" value="BPD_transp_2"/>
    <property type="match status" value="1"/>
</dbReference>
<dbReference type="PANTHER" id="PTHR30482:SF10">
    <property type="entry name" value="HIGH-AFFINITY BRANCHED-CHAIN AMINO ACID TRANSPORT PROTEIN BRAE"/>
    <property type="match status" value="1"/>
</dbReference>
<evidence type="ECO:0000256" key="2">
    <source>
        <dbReference type="ARBA" id="ARBA00022475"/>
    </source>
</evidence>
<proteinExistence type="predicted"/>
<sequence length="308" mass="33186">MAGGLVIPFLLDSYLIRVAAMALYYIILASSWNLLLGYAGQLSFAHAAFAGIGAYTSGLLSYHYGVHPGFGIFIGGAAAAGIGWCLGRMCLRTRGPYLALMTLGFSETVRLILQIEHDFTRGSLGLQIPYLFGEGLPNHLLGYFVMLALAIITIGVLYLLVNSEKGLYLKAIREDEDVASAMGVELVKWKVNAFVISSLFAGLAGAIYAHLFVQVLAPQNLLLIEMGLILAMTIVGGLGTLTGPIIGAILLVVMWEIMRDVSPYAHMLMFATMVIIVMKFFRSGIFGLIASRLKAKGLISKAPPFTVE</sequence>
<keyword evidence="2" id="KW-1003">Cell membrane</keyword>
<feature type="transmembrane region" description="Helical" evidence="6">
    <location>
        <begin position="228"/>
        <end position="255"/>
    </location>
</feature>